<feature type="region of interest" description="Disordered" evidence="1">
    <location>
        <begin position="378"/>
        <end position="406"/>
    </location>
</feature>
<evidence type="ECO:0000313" key="4">
    <source>
        <dbReference type="EMBL" id="QBQ99635.1"/>
    </source>
</evidence>
<dbReference type="Gene3D" id="3.40.710.10">
    <property type="entry name" value="DD-peptidase/beta-lactamase superfamily"/>
    <property type="match status" value="1"/>
</dbReference>
<proteinExistence type="predicted"/>
<feature type="chain" id="PRO_5020586309" evidence="2">
    <location>
        <begin position="27"/>
        <end position="406"/>
    </location>
</feature>
<gene>
    <name evidence="4" type="ORF">E1956_20985</name>
</gene>
<sequence>MRKPKSWCKLAIAASITAASATQAHAQEHASHTASAAPHTMATVIPESLGVDSTPLIHLSQWLRTEKMDVRSLVVVKDGNIIFERYSAGLTRDNNYELYSVTKTITALLTGILVGEGKLSPSTKVAPMIAQARPDLAGELADKQNIELRHLMSMSSGLSYQTREGTDPLYYEAPDRLHVAVTSRATAAAPGTHFDYIDVNPVLTGTAVAIAAQEPEDQFAREKLFEPLGMSHYRWTGADKTGSVSGGWGLRLRAVDMAKIGMLLLDNGRWEGKQIVPAAWIKQMRTPSPAAADYGYYCWIQHVVEKGQPEFGAMGFKGQFITVLPAQHAVVVMTSLLPTEGGLRDATYLQQYRRMVNDYILPALAPASQPVATAAKTQALREELEKSRQTQGIPGTAAAFNDAPET</sequence>
<dbReference type="PANTHER" id="PTHR43283">
    <property type="entry name" value="BETA-LACTAMASE-RELATED"/>
    <property type="match status" value="1"/>
</dbReference>
<dbReference type="AlphaFoldDB" id="A0A4P7CU96"/>
<feature type="compositionally biased region" description="Basic and acidic residues" evidence="1">
    <location>
        <begin position="379"/>
        <end position="388"/>
    </location>
</feature>
<evidence type="ECO:0000259" key="3">
    <source>
        <dbReference type="Pfam" id="PF00144"/>
    </source>
</evidence>
<dbReference type="EMBL" id="CP038149">
    <property type="protein sequence ID" value="QBQ99635.1"/>
    <property type="molecule type" value="Genomic_DNA"/>
</dbReference>
<dbReference type="Pfam" id="PF00144">
    <property type="entry name" value="Beta-lactamase"/>
    <property type="match status" value="1"/>
</dbReference>
<evidence type="ECO:0000256" key="1">
    <source>
        <dbReference type="SAM" id="MobiDB-lite"/>
    </source>
</evidence>
<evidence type="ECO:0000313" key="5">
    <source>
        <dbReference type="Proteomes" id="UP000295727"/>
    </source>
</evidence>
<dbReference type="GO" id="GO:0016787">
    <property type="term" value="F:hydrolase activity"/>
    <property type="evidence" value="ECO:0007669"/>
    <property type="project" value="UniProtKB-KW"/>
</dbReference>
<dbReference type="KEGG" id="ppai:E1956_20985"/>
<feature type="signal peptide" evidence="2">
    <location>
        <begin position="1"/>
        <end position="26"/>
    </location>
</feature>
<dbReference type="OrthoDB" id="8582986at2"/>
<dbReference type="Proteomes" id="UP000295727">
    <property type="component" value="Chromosome 2"/>
</dbReference>
<evidence type="ECO:0000256" key="2">
    <source>
        <dbReference type="SAM" id="SignalP"/>
    </source>
</evidence>
<organism evidence="4 5">
    <name type="scientific">Paraburkholderia pallida</name>
    <dbReference type="NCBI Taxonomy" id="2547399"/>
    <lineage>
        <taxon>Bacteria</taxon>
        <taxon>Pseudomonadati</taxon>
        <taxon>Pseudomonadota</taxon>
        <taxon>Betaproteobacteria</taxon>
        <taxon>Burkholderiales</taxon>
        <taxon>Burkholderiaceae</taxon>
        <taxon>Paraburkholderia</taxon>
    </lineage>
</organism>
<feature type="domain" description="Beta-lactamase-related" evidence="3">
    <location>
        <begin position="72"/>
        <end position="339"/>
    </location>
</feature>
<reference evidence="4 5" key="1">
    <citation type="submission" date="2019-03" db="EMBL/GenBank/DDBJ databases">
        <title>Paraburkholderia sp. 7MH5, isolated from subtropical forest soil.</title>
        <authorList>
            <person name="Gao Z.-H."/>
            <person name="Qiu L.-H."/>
        </authorList>
    </citation>
    <scope>NUCLEOTIDE SEQUENCE [LARGE SCALE GENOMIC DNA]</scope>
    <source>
        <strain evidence="4 5">7MH5</strain>
    </source>
</reference>
<dbReference type="PANTHER" id="PTHR43283:SF7">
    <property type="entry name" value="BETA-LACTAMASE-RELATED DOMAIN-CONTAINING PROTEIN"/>
    <property type="match status" value="1"/>
</dbReference>
<keyword evidence="2" id="KW-0732">Signal</keyword>
<name>A0A4P7CU96_9BURK</name>
<dbReference type="SUPFAM" id="SSF56601">
    <property type="entry name" value="beta-lactamase/transpeptidase-like"/>
    <property type="match status" value="1"/>
</dbReference>
<keyword evidence="5" id="KW-1185">Reference proteome</keyword>
<accession>A0A4P7CU96</accession>
<protein>
    <submittedName>
        <fullName evidence="4">Class C beta-lactamase-related serine hydrolase</fullName>
    </submittedName>
</protein>
<keyword evidence="4" id="KW-0378">Hydrolase</keyword>
<dbReference type="InterPro" id="IPR001466">
    <property type="entry name" value="Beta-lactam-related"/>
</dbReference>
<dbReference type="InterPro" id="IPR012338">
    <property type="entry name" value="Beta-lactam/transpept-like"/>
</dbReference>
<dbReference type="InterPro" id="IPR050789">
    <property type="entry name" value="Diverse_Enzym_Activities"/>
</dbReference>